<dbReference type="SMART" id="SM00479">
    <property type="entry name" value="EXOIII"/>
    <property type="match status" value="1"/>
</dbReference>
<name>A0A074KUC2_9BACT</name>
<evidence type="ECO:0000259" key="4">
    <source>
        <dbReference type="SMART" id="SM00479"/>
    </source>
</evidence>
<dbReference type="GO" id="GO:0006259">
    <property type="term" value="P:DNA metabolic process"/>
    <property type="evidence" value="ECO:0007669"/>
    <property type="project" value="UniProtKB-ARBA"/>
</dbReference>
<dbReference type="EMBL" id="JMIH01000021">
    <property type="protein sequence ID" value="KEO73566.1"/>
    <property type="molecule type" value="Genomic_DNA"/>
</dbReference>
<dbReference type="Gene3D" id="3.30.420.10">
    <property type="entry name" value="Ribonuclease H-like superfamily/Ribonuclease H"/>
    <property type="match status" value="1"/>
</dbReference>
<dbReference type="InterPro" id="IPR013520">
    <property type="entry name" value="Ribonucl_H"/>
</dbReference>
<dbReference type="GO" id="GO:0005829">
    <property type="term" value="C:cytosol"/>
    <property type="evidence" value="ECO:0007669"/>
    <property type="project" value="TreeGrafter"/>
</dbReference>
<dbReference type="Pfam" id="PF00929">
    <property type="entry name" value="RNase_T"/>
    <property type="match status" value="1"/>
</dbReference>
<gene>
    <name evidence="5" type="ORF">EL17_11745</name>
</gene>
<keyword evidence="6" id="KW-1185">Reference proteome</keyword>
<evidence type="ECO:0000313" key="6">
    <source>
        <dbReference type="Proteomes" id="UP000027821"/>
    </source>
</evidence>
<comment type="caution">
    <text evidence="5">The sequence shown here is derived from an EMBL/GenBank/DDBJ whole genome shotgun (WGS) entry which is preliminary data.</text>
</comment>
<dbReference type="RefSeq" id="WP_035074419.1">
    <property type="nucleotide sequence ID" value="NZ_JMIH01000021.1"/>
</dbReference>
<accession>A0A074KUC2</accession>
<dbReference type="STRING" id="1048983.EL17_11745"/>
<dbReference type="OrthoDB" id="9803925at2"/>
<evidence type="ECO:0000256" key="3">
    <source>
        <dbReference type="ARBA" id="ARBA00022839"/>
    </source>
</evidence>
<proteinExistence type="predicted"/>
<evidence type="ECO:0000256" key="1">
    <source>
        <dbReference type="ARBA" id="ARBA00022722"/>
    </source>
</evidence>
<keyword evidence="2" id="KW-0378">Hydrolase</keyword>
<sequence length="224" mass="25510">MGWLDYFITRDNVPKAPFVLKYESMNQQNIPGIRAIGRLPFTILDTETTGLNPKEDYILSFGAVKLNGYTIKVHTATELYLNAPVIKNEAIKVHGIIPRNEYTQLFIFAEKLLSYIGTDIIVGHHIGFDIALIEKAMKPFGLRKILNPVIDTLDLALRIEKGPYFDYQREPASYSLDQLCTRYGIEVDDRHTAAGDAFLTAQLLMKLLKIAEKKGIRTYKELMR</sequence>
<evidence type="ECO:0000313" key="5">
    <source>
        <dbReference type="EMBL" id="KEO73566.1"/>
    </source>
</evidence>
<dbReference type="SUPFAM" id="SSF53098">
    <property type="entry name" value="Ribonuclease H-like"/>
    <property type="match status" value="1"/>
</dbReference>
<dbReference type="CDD" id="cd06127">
    <property type="entry name" value="DEDDh"/>
    <property type="match status" value="1"/>
</dbReference>
<dbReference type="GO" id="GO:0008408">
    <property type="term" value="F:3'-5' exonuclease activity"/>
    <property type="evidence" value="ECO:0007669"/>
    <property type="project" value="TreeGrafter"/>
</dbReference>
<reference evidence="5 6" key="1">
    <citation type="submission" date="2014-04" db="EMBL/GenBank/DDBJ databases">
        <title>Characterization and application of a salt tolerant electro-active bacterium.</title>
        <authorList>
            <person name="Yang L."/>
            <person name="Wei S."/>
            <person name="Tay Q.X.M."/>
        </authorList>
    </citation>
    <scope>NUCLEOTIDE SEQUENCE [LARGE SCALE GENOMIC DNA]</scope>
    <source>
        <strain evidence="5 6">LY1</strain>
    </source>
</reference>
<keyword evidence="1" id="KW-0540">Nuclease</keyword>
<dbReference type="eggNOG" id="COG0847">
    <property type="taxonomic scope" value="Bacteria"/>
</dbReference>
<dbReference type="InterPro" id="IPR012337">
    <property type="entry name" value="RNaseH-like_sf"/>
</dbReference>
<dbReference type="PANTHER" id="PTHR30231">
    <property type="entry name" value="DNA POLYMERASE III SUBUNIT EPSILON"/>
    <property type="match status" value="1"/>
</dbReference>
<dbReference type="GO" id="GO:0003676">
    <property type="term" value="F:nucleic acid binding"/>
    <property type="evidence" value="ECO:0007669"/>
    <property type="project" value="InterPro"/>
</dbReference>
<protein>
    <submittedName>
        <fullName evidence="5">DNA polymerase III subunit alpha</fullName>
    </submittedName>
</protein>
<organism evidence="5 6">
    <name type="scientific">Anditalea andensis</name>
    <dbReference type="NCBI Taxonomy" id="1048983"/>
    <lineage>
        <taxon>Bacteria</taxon>
        <taxon>Pseudomonadati</taxon>
        <taxon>Bacteroidota</taxon>
        <taxon>Cytophagia</taxon>
        <taxon>Cytophagales</taxon>
        <taxon>Cytophagaceae</taxon>
        <taxon>Anditalea</taxon>
    </lineage>
</organism>
<dbReference type="PANTHER" id="PTHR30231:SF4">
    <property type="entry name" value="PROTEIN NEN2"/>
    <property type="match status" value="1"/>
</dbReference>
<evidence type="ECO:0000256" key="2">
    <source>
        <dbReference type="ARBA" id="ARBA00022801"/>
    </source>
</evidence>
<keyword evidence="3" id="KW-0269">Exonuclease</keyword>
<feature type="domain" description="Exonuclease" evidence="4">
    <location>
        <begin position="40"/>
        <end position="213"/>
    </location>
</feature>
<dbReference type="AlphaFoldDB" id="A0A074KUC2"/>
<dbReference type="InterPro" id="IPR036397">
    <property type="entry name" value="RNaseH_sf"/>
</dbReference>
<dbReference type="Proteomes" id="UP000027821">
    <property type="component" value="Unassembled WGS sequence"/>
</dbReference>